<reference evidence="1" key="2">
    <citation type="submission" date="2017-06" db="EMBL/GenBank/DDBJ databases">
        <title>WGS assembly of Brachypodium distachyon.</title>
        <authorList>
            <consortium name="The International Brachypodium Initiative"/>
            <person name="Lucas S."/>
            <person name="Harmon-Smith M."/>
            <person name="Lail K."/>
            <person name="Tice H."/>
            <person name="Grimwood J."/>
            <person name="Bruce D."/>
            <person name="Barry K."/>
            <person name="Shu S."/>
            <person name="Lindquist E."/>
            <person name="Wang M."/>
            <person name="Pitluck S."/>
            <person name="Vogel J.P."/>
            <person name="Garvin D.F."/>
            <person name="Mockler T.C."/>
            <person name="Schmutz J."/>
            <person name="Rokhsar D."/>
            <person name="Bevan M.W."/>
        </authorList>
    </citation>
    <scope>NUCLEOTIDE SEQUENCE</scope>
    <source>
        <strain evidence="1">Bd21</strain>
    </source>
</reference>
<evidence type="ECO:0000313" key="1">
    <source>
        <dbReference type="EMBL" id="KQK15580.1"/>
    </source>
</evidence>
<evidence type="ECO:0000313" key="3">
    <source>
        <dbReference type="Proteomes" id="UP000008810"/>
    </source>
</evidence>
<keyword evidence="3" id="KW-1185">Reference proteome</keyword>
<reference evidence="2" key="3">
    <citation type="submission" date="2018-08" db="UniProtKB">
        <authorList>
            <consortium name="EnsemblPlants"/>
        </authorList>
    </citation>
    <scope>IDENTIFICATION</scope>
    <source>
        <strain evidence="2">cv. Bd21</strain>
    </source>
</reference>
<dbReference type="EMBL" id="CM000880">
    <property type="protein sequence ID" value="KQK15580.1"/>
    <property type="molecule type" value="Genomic_DNA"/>
</dbReference>
<dbReference type="Gramene" id="KQK15580">
    <property type="protein sequence ID" value="KQK15580"/>
    <property type="gene ID" value="BRADI_1g23824v3"/>
</dbReference>
<sequence length="89" mass="10398">MILGYNLQHMLAEADRYYSKKVIIGILVDISEKVNIGMFKCRRKHLYIAIFTSQRKDIITPIHNKCLGISTKLVQFCSKSHTLIMDRRE</sequence>
<accession>A0A0Q3JU23</accession>
<protein>
    <submittedName>
        <fullName evidence="1 2">Uncharacterized protein</fullName>
    </submittedName>
</protein>
<gene>
    <name evidence="1" type="ORF">BRADI_1g23824v3</name>
</gene>
<dbReference type="Proteomes" id="UP000008810">
    <property type="component" value="Chromosome 1"/>
</dbReference>
<evidence type="ECO:0000313" key="2">
    <source>
        <dbReference type="EnsemblPlants" id="KQK15580"/>
    </source>
</evidence>
<organism evidence="1">
    <name type="scientific">Brachypodium distachyon</name>
    <name type="common">Purple false brome</name>
    <name type="synonym">Trachynia distachya</name>
    <dbReference type="NCBI Taxonomy" id="15368"/>
    <lineage>
        <taxon>Eukaryota</taxon>
        <taxon>Viridiplantae</taxon>
        <taxon>Streptophyta</taxon>
        <taxon>Embryophyta</taxon>
        <taxon>Tracheophyta</taxon>
        <taxon>Spermatophyta</taxon>
        <taxon>Magnoliopsida</taxon>
        <taxon>Liliopsida</taxon>
        <taxon>Poales</taxon>
        <taxon>Poaceae</taxon>
        <taxon>BOP clade</taxon>
        <taxon>Pooideae</taxon>
        <taxon>Stipodae</taxon>
        <taxon>Brachypodieae</taxon>
        <taxon>Brachypodium</taxon>
    </lineage>
</organism>
<dbReference type="InParanoid" id="A0A0Q3JU23"/>
<reference evidence="1 2" key="1">
    <citation type="journal article" date="2010" name="Nature">
        <title>Genome sequencing and analysis of the model grass Brachypodium distachyon.</title>
        <authorList>
            <consortium name="International Brachypodium Initiative"/>
        </authorList>
    </citation>
    <scope>NUCLEOTIDE SEQUENCE [LARGE SCALE GENOMIC DNA]</scope>
    <source>
        <strain evidence="1 2">Bd21</strain>
    </source>
</reference>
<dbReference type="EnsemblPlants" id="KQK15580">
    <property type="protein sequence ID" value="KQK15580"/>
    <property type="gene ID" value="BRADI_1g23824v3"/>
</dbReference>
<name>A0A0Q3JU23_BRADI</name>
<dbReference type="AlphaFoldDB" id="A0A0Q3JU23"/>
<proteinExistence type="predicted"/>